<dbReference type="InterPro" id="IPR001387">
    <property type="entry name" value="Cro/C1-type_HTH"/>
</dbReference>
<evidence type="ECO:0000259" key="1">
    <source>
        <dbReference type="PROSITE" id="PS50943"/>
    </source>
</evidence>
<dbReference type="SUPFAM" id="SSF47413">
    <property type="entry name" value="lambda repressor-like DNA-binding domains"/>
    <property type="match status" value="1"/>
</dbReference>
<evidence type="ECO:0000313" key="3">
    <source>
        <dbReference type="Proteomes" id="UP001623592"/>
    </source>
</evidence>
<protein>
    <submittedName>
        <fullName evidence="2">XRE family transcriptional regulator</fullName>
    </submittedName>
</protein>
<feature type="domain" description="HTH cro/C1-type" evidence="1">
    <location>
        <begin position="13"/>
        <end position="66"/>
    </location>
</feature>
<dbReference type="SMART" id="SM00028">
    <property type="entry name" value="TPR"/>
    <property type="match status" value="5"/>
</dbReference>
<accession>A0ABW8THI9</accession>
<keyword evidence="3" id="KW-1185">Reference proteome</keyword>
<sequence length="433" mass="50757">MEKCVVLSDGDKLREIRKKYHVKQEEIAGEEITRNLISEIENNKAPITKKTAEIIIKNLSVLAKKRYFEVDETVDYLMENQIVQANRALDNYIEELNTLSISKGDSFIKTLKEAESFLIDWDIKDKKLKIYEIAGDYYCNNNEMYKSAVYYEKASALLSRMFLDRKLLSLSRKLSTVYGRIGDYKKSIECCEFALKYFDDMPQKDEVVFLYNNALNYKHINNLKLALKNIEVAENLVSKTDILTYIKVLNTKGNCLYEMKSYDEAIKIFNKIFTLIDKRETDKYLINLINIVNSYWYAGMKDKALENFKFVINELPNLSNKDLCVADIYFEVGKIYERINKIKLSEDYYLMAVDFSEKQKNYVLLNSILYDLIELYSISNNVKKINNIKDKVLLNAKLQNKINNLLMYKLIAFYIKNNDDIAKQVADFAIKFE</sequence>
<dbReference type="Proteomes" id="UP001623592">
    <property type="component" value="Unassembled WGS sequence"/>
</dbReference>
<reference evidence="2 3" key="1">
    <citation type="submission" date="2024-11" db="EMBL/GenBank/DDBJ databases">
        <authorList>
            <person name="Heng Y.C."/>
            <person name="Lim A.C.H."/>
            <person name="Lee J.K.Y."/>
            <person name="Kittelmann S."/>
        </authorList>
    </citation>
    <scope>NUCLEOTIDE SEQUENCE [LARGE SCALE GENOMIC DNA]</scope>
    <source>
        <strain evidence="2 3">WILCCON 0114</strain>
    </source>
</reference>
<evidence type="ECO:0000313" key="2">
    <source>
        <dbReference type="EMBL" id="MFL0251505.1"/>
    </source>
</evidence>
<name>A0ABW8THI9_9CLOT</name>
<dbReference type="EMBL" id="JBJIAA010000011">
    <property type="protein sequence ID" value="MFL0251505.1"/>
    <property type="molecule type" value="Genomic_DNA"/>
</dbReference>
<dbReference type="InterPro" id="IPR010982">
    <property type="entry name" value="Lambda_DNA-bd_dom_sf"/>
</dbReference>
<dbReference type="Gene3D" id="1.10.260.40">
    <property type="entry name" value="lambda repressor-like DNA-binding domains"/>
    <property type="match status" value="1"/>
</dbReference>
<dbReference type="InterPro" id="IPR011990">
    <property type="entry name" value="TPR-like_helical_dom_sf"/>
</dbReference>
<proteinExistence type="predicted"/>
<comment type="caution">
    <text evidence="2">The sequence shown here is derived from an EMBL/GenBank/DDBJ whole genome shotgun (WGS) entry which is preliminary data.</text>
</comment>
<dbReference type="Gene3D" id="1.25.40.10">
    <property type="entry name" value="Tetratricopeptide repeat domain"/>
    <property type="match status" value="2"/>
</dbReference>
<dbReference type="RefSeq" id="WP_406788159.1">
    <property type="nucleotide sequence ID" value="NZ_JBJIAA010000011.1"/>
</dbReference>
<dbReference type="CDD" id="cd00093">
    <property type="entry name" value="HTH_XRE"/>
    <property type="match status" value="1"/>
</dbReference>
<dbReference type="InterPro" id="IPR019734">
    <property type="entry name" value="TPR_rpt"/>
</dbReference>
<organism evidence="2 3">
    <name type="scientific">Clostridium neuense</name>
    <dbReference type="NCBI Taxonomy" id="1728934"/>
    <lineage>
        <taxon>Bacteria</taxon>
        <taxon>Bacillati</taxon>
        <taxon>Bacillota</taxon>
        <taxon>Clostridia</taxon>
        <taxon>Eubacteriales</taxon>
        <taxon>Clostridiaceae</taxon>
        <taxon>Clostridium</taxon>
    </lineage>
</organism>
<gene>
    <name evidence="2" type="ORF">ACJDT4_13875</name>
</gene>
<dbReference type="SUPFAM" id="SSF48452">
    <property type="entry name" value="TPR-like"/>
    <property type="match status" value="1"/>
</dbReference>
<dbReference type="PROSITE" id="PS50943">
    <property type="entry name" value="HTH_CROC1"/>
    <property type="match status" value="1"/>
</dbReference>